<organism evidence="1 2">
    <name type="scientific">Arcicella aurantiaca</name>
    <dbReference type="NCBI Taxonomy" id="591202"/>
    <lineage>
        <taxon>Bacteria</taxon>
        <taxon>Pseudomonadati</taxon>
        <taxon>Bacteroidota</taxon>
        <taxon>Cytophagia</taxon>
        <taxon>Cytophagales</taxon>
        <taxon>Flectobacillaceae</taxon>
        <taxon>Arcicella</taxon>
    </lineage>
</organism>
<accession>A0A316ECU2</accession>
<protein>
    <submittedName>
        <fullName evidence="1">Uncharacterized protein</fullName>
    </submittedName>
</protein>
<evidence type="ECO:0000313" key="2">
    <source>
        <dbReference type="Proteomes" id="UP000245489"/>
    </source>
</evidence>
<proteinExistence type="predicted"/>
<name>A0A316ECU2_9BACT</name>
<reference evidence="1 2" key="1">
    <citation type="submission" date="2018-05" db="EMBL/GenBank/DDBJ databases">
        <title>Genomic Encyclopedia of Archaeal and Bacterial Type Strains, Phase II (KMG-II): from individual species to whole genera.</title>
        <authorList>
            <person name="Goeker M."/>
        </authorList>
    </citation>
    <scope>NUCLEOTIDE SEQUENCE [LARGE SCALE GENOMIC DNA]</scope>
    <source>
        <strain evidence="1 2">DSM 22214</strain>
    </source>
</reference>
<evidence type="ECO:0000313" key="1">
    <source>
        <dbReference type="EMBL" id="PWK27185.1"/>
    </source>
</evidence>
<sequence length="223" mass="26043">MHPLRIWLNGEQDFDNGFELFRNFGGSQTWLKLFEKLGSTTYTRIELHKQIGKLLDEIDANHIPKPQVQQIINSPQKKPLIIQQIEDERKANHKEAIRLHHTLVLFVEESLSGVQSTIDAKKTVFSLRSTWNKIDEAWKVHDDFEAEGKVPEVKVIKEKVEAEYKIDLLTAADRRRTLKTYLSPSYLKRIPEVRRALFVEETKKEIEKINEILAENESTIFLP</sequence>
<dbReference type="RefSeq" id="WP_109742749.1">
    <property type="nucleotide sequence ID" value="NZ_QGGO01000008.1"/>
</dbReference>
<dbReference type="AlphaFoldDB" id="A0A316ECU2"/>
<comment type="caution">
    <text evidence="1">The sequence shown here is derived from an EMBL/GenBank/DDBJ whole genome shotgun (WGS) entry which is preliminary data.</text>
</comment>
<dbReference type="Proteomes" id="UP000245489">
    <property type="component" value="Unassembled WGS sequence"/>
</dbReference>
<keyword evidence="2" id="KW-1185">Reference proteome</keyword>
<gene>
    <name evidence="1" type="ORF">LV89_02000</name>
</gene>
<dbReference type="EMBL" id="QGGO01000008">
    <property type="protein sequence ID" value="PWK27185.1"/>
    <property type="molecule type" value="Genomic_DNA"/>
</dbReference>